<gene>
    <name evidence="1" type="ORF">K788_0007490</name>
</gene>
<sequence>MIRYNFGFSLERVWLAFFRFWFGFGVCSHPRFAPELASAFAFALASANC</sequence>
<proteinExistence type="predicted"/>
<accession>A0A0P0RC29</accession>
<evidence type="ECO:0000313" key="2">
    <source>
        <dbReference type="Proteomes" id="UP000019146"/>
    </source>
</evidence>
<dbReference type="AlphaFoldDB" id="A0A0P0RC29"/>
<dbReference type="Proteomes" id="UP000019146">
    <property type="component" value="Chromosome 1"/>
</dbReference>
<organism evidence="1 2">
    <name type="scientific">Paraburkholderia caribensis MBA4</name>
    <dbReference type="NCBI Taxonomy" id="1323664"/>
    <lineage>
        <taxon>Bacteria</taxon>
        <taxon>Pseudomonadati</taxon>
        <taxon>Pseudomonadota</taxon>
        <taxon>Betaproteobacteria</taxon>
        <taxon>Burkholderiales</taxon>
        <taxon>Burkholderiaceae</taxon>
        <taxon>Paraburkholderia</taxon>
    </lineage>
</organism>
<reference evidence="1 2" key="1">
    <citation type="journal article" date="2014" name="Genome Announc.">
        <title>Draft Genome Sequence of the Haloacid-Degrading Burkholderia caribensis Strain MBA4.</title>
        <authorList>
            <person name="Pan Y."/>
            <person name="Kong K.F."/>
            <person name="Tsang J.S."/>
        </authorList>
    </citation>
    <scope>NUCLEOTIDE SEQUENCE [LARGE SCALE GENOMIC DNA]</scope>
    <source>
        <strain evidence="1 2">MBA4</strain>
    </source>
</reference>
<name>A0A0P0RC29_9BURK</name>
<evidence type="ECO:0000313" key="1">
    <source>
        <dbReference type="EMBL" id="ALL65648.1"/>
    </source>
</evidence>
<dbReference type="KEGG" id="bcai:K788_0007490"/>
<protein>
    <submittedName>
        <fullName evidence="1">Uncharacterized protein</fullName>
    </submittedName>
</protein>
<dbReference type="EMBL" id="CP012746">
    <property type="protein sequence ID" value="ALL65648.1"/>
    <property type="molecule type" value="Genomic_DNA"/>
</dbReference>